<feature type="compositionally biased region" description="Low complexity" evidence="8">
    <location>
        <begin position="68"/>
        <end position="79"/>
    </location>
</feature>
<evidence type="ECO:0000256" key="5">
    <source>
        <dbReference type="ARBA" id="ARBA00022737"/>
    </source>
</evidence>
<dbReference type="Pfam" id="PF21289">
    <property type="entry name" value="EDC4_C"/>
    <property type="match status" value="1"/>
</dbReference>
<keyword evidence="4 7" id="KW-0853">WD repeat</keyword>
<feature type="domain" description="Enhancer of mRNA-decapping protein 4 C-terminal" evidence="10">
    <location>
        <begin position="1336"/>
        <end position="1439"/>
    </location>
</feature>
<evidence type="ECO:0000256" key="6">
    <source>
        <dbReference type="ARBA" id="ARBA00023054"/>
    </source>
</evidence>
<sequence>MASPGNPNQVVGGSPFDMTKFFNPSPTANPILQNPNNTTNLPSSYPPPPPASYPPLTGPYSYSPQPPQFNNNNNNHLQQYPPPPPFTNLHHQRSVPYSTPPLQPPPVQNPNAGAKLMALLGAPPSNLEKPQQPVVPMVLNQPFSYGSSEFSMPPNVSVLPSMSNLNLAMNMHPGPMRMPSSKLPKGRHLVGDHVVYDIDSRLEGELQPQLEVAPITKYVSDPGLLLGHQIAVNKTYICYGLKMGNVRVLNINTALRSLLKGLAQVGCGGAGSRGMGSAAQLNCKKPHVTVLVLILKPELGHVTPSASAPGYDCIILGGRCNSIVGESEPERVTDMAFFAEDVHLLASASENGRVYVWKITEGPDEEDKPQITGKLVIAIQIVGEGKSVHPRVCWHCHKQEVLVVGIGRCVLRIDTTKVGKGEVCSAEDPLICDVGNLIDGVQHVGKHDGEVTDLSMCQWMTTRLVSASTDGTIKIWEDRRQQPLVVLRPHDGQPVNSVTFLTAPHRPDHIVLITGGPMNREVKIWTLASEEGWLLPSDAEAWHCTQTLDLENSFESQIEESFLNQVVALSQAGLLLLANAKKNAIYAVHLEYGPNPAATRMDYIAEFTVTMPILSFTGTSDLLPQGEQNVQVYCVQTQAIQQYALDLSQCLPPPLENMVLEKLDAIVLREATGTEGFPTLEPSVSKLTEIPLASSAPKLSVHDSGYENAPMRHIPSCGSMDATTSVDFVTSSLESSPIALPTVASNIDISCVASPPLPLSPRLSKNLSGLRSPKTGFEPGPVVDDRGGDQHIVEYSVDRQMDTVLSNLSDVPSLDDDTKNDENKLVRDDVSAIINQPIKFKHPTHLVTPSEILMATSSSETDYVTVLKSEGEANIQDVVAHSDLPNVEVDVKVVGETGFNQNNQTGSQGEPPNPVPGNKDRAFYSQASDLGIEMTKECSALSFDTYNVEESRQLAVATVAQPSNGEEDILESGKDITAKDVGSAIPAAVPQQVAPTTKGKKQKGKSAQGSGPSSPSPSAFNSTDSSSEPVVSSSIPSEQAVFTQMMKMQEMLNQLKTMQKEAQKQVTMMVSDSVSKEGRRLETSLGKNMEKAVKANCDALWARFQEEKAKEEKSVRERTQQITGLITNCINKDLPALVEKTVKKELNGVGPNIARTIPPVIEKTASSAIAEAFQRGVGDKAVNQLEKSVNSKLEAAVSRQIQAQFQTSGKQALQDSLKNSLEASVIPAFEMSCKAMFEQVDATFQKGMVEHTTAAQQQFDSTLSPLALALRDTITSASSLTQTLSGELADGQRKLLALAATSKVVNPLVSQLSNGPLGGLHDKIEAPWDPTTELSRLISEHKYEEAFNVALQRSDVYIVSWLCSQVDLPRILLMAPLPLSQGVLLSLLQQIACDISKDTSRKLTWMRDVAIAINPADPMIAMHVRPIFEQVYQIVNHHRTLPTSSSADLSNIRLVLHVLNSMLMTCK</sequence>
<feature type="compositionally biased region" description="Low complexity" evidence="8">
    <location>
        <begin position="29"/>
        <end position="43"/>
    </location>
</feature>
<dbReference type="GO" id="GO:0031087">
    <property type="term" value="P:deadenylation-independent decapping of nuclear-transcribed mRNA"/>
    <property type="evidence" value="ECO:0007669"/>
    <property type="project" value="InterPro"/>
</dbReference>
<dbReference type="SUPFAM" id="SSF50978">
    <property type="entry name" value="WD40 repeat-like"/>
    <property type="match status" value="1"/>
</dbReference>
<feature type="compositionally biased region" description="Low complexity" evidence="8">
    <location>
        <begin position="1005"/>
        <end position="1036"/>
    </location>
</feature>
<dbReference type="OrthoDB" id="21128at2759"/>
<proteinExistence type="inferred from homology"/>
<evidence type="ECO:0000256" key="4">
    <source>
        <dbReference type="ARBA" id="ARBA00022574"/>
    </source>
</evidence>
<dbReference type="InterPro" id="IPR032401">
    <property type="entry name" value="EDC4_WD40"/>
</dbReference>
<name>A0A834H0J6_RHOSS</name>
<feature type="repeat" description="WD" evidence="7">
    <location>
        <begin position="444"/>
        <end position="486"/>
    </location>
</feature>
<reference evidence="11" key="1">
    <citation type="submission" date="2019-11" db="EMBL/GenBank/DDBJ databases">
        <authorList>
            <person name="Liu Y."/>
            <person name="Hou J."/>
            <person name="Li T.-Q."/>
            <person name="Guan C.-H."/>
            <person name="Wu X."/>
            <person name="Wu H.-Z."/>
            <person name="Ling F."/>
            <person name="Zhang R."/>
            <person name="Shi X.-G."/>
            <person name="Ren J.-P."/>
            <person name="Chen E.-F."/>
            <person name="Sun J.-M."/>
        </authorList>
    </citation>
    <scope>NUCLEOTIDE SEQUENCE</scope>
    <source>
        <strain evidence="11">Adult_tree_wgs_1</strain>
        <tissue evidence="11">Leaves</tissue>
    </source>
</reference>
<dbReference type="Gene3D" id="1.10.220.100">
    <property type="entry name" value="conserved c-terminal region of ge- 1"/>
    <property type="match status" value="1"/>
</dbReference>
<feature type="region of interest" description="Disordered" evidence="8">
    <location>
        <begin position="898"/>
        <end position="921"/>
    </location>
</feature>
<comment type="caution">
    <text evidence="11">The sequence shown here is derived from an EMBL/GenBank/DDBJ whole genome shotgun (WGS) entry which is preliminary data.</text>
</comment>
<dbReference type="InterPro" id="IPR036322">
    <property type="entry name" value="WD40_repeat_dom_sf"/>
</dbReference>
<evidence type="ECO:0000256" key="3">
    <source>
        <dbReference type="ARBA" id="ARBA00022490"/>
    </source>
</evidence>
<feature type="compositionally biased region" description="Polar residues" evidence="8">
    <location>
        <begin position="898"/>
        <end position="910"/>
    </location>
</feature>
<evidence type="ECO:0000259" key="9">
    <source>
        <dbReference type="Pfam" id="PF16529"/>
    </source>
</evidence>
<organism evidence="11 12">
    <name type="scientific">Rhododendron simsii</name>
    <name type="common">Sims's rhododendron</name>
    <dbReference type="NCBI Taxonomy" id="118357"/>
    <lineage>
        <taxon>Eukaryota</taxon>
        <taxon>Viridiplantae</taxon>
        <taxon>Streptophyta</taxon>
        <taxon>Embryophyta</taxon>
        <taxon>Tracheophyta</taxon>
        <taxon>Spermatophyta</taxon>
        <taxon>Magnoliopsida</taxon>
        <taxon>eudicotyledons</taxon>
        <taxon>Gunneridae</taxon>
        <taxon>Pentapetalae</taxon>
        <taxon>asterids</taxon>
        <taxon>Ericales</taxon>
        <taxon>Ericaceae</taxon>
        <taxon>Ericoideae</taxon>
        <taxon>Rhodoreae</taxon>
        <taxon>Rhododendron</taxon>
    </lineage>
</organism>
<dbReference type="PROSITE" id="PS50082">
    <property type="entry name" value="WD_REPEATS_2"/>
    <property type="match status" value="1"/>
</dbReference>
<evidence type="ECO:0000256" key="1">
    <source>
        <dbReference type="ARBA" id="ARBA00004201"/>
    </source>
</evidence>
<feature type="region of interest" description="Disordered" evidence="8">
    <location>
        <begin position="987"/>
        <end position="1036"/>
    </location>
</feature>
<dbReference type="PANTHER" id="PTHR15598:SF5">
    <property type="entry name" value="ENHANCER OF MRNA-DECAPPING PROTEIN 4"/>
    <property type="match status" value="1"/>
</dbReference>
<evidence type="ECO:0000259" key="10">
    <source>
        <dbReference type="Pfam" id="PF21289"/>
    </source>
</evidence>
<dbReference type="PANTHER" id="PTHR15598">
    <property type="entry name" value="ENHANCER OF MRNA-DECAPPING PROTEIN 4"/>
    <property type="match status" value="1"/>
</dbReference>
<keyword evidence="5" id="KW-0677">Repeat</keyword>
<keyword evidence="3" id="KW-0963">Cytoplasm</keyword>
<feature type="compositionally biased region" description="Polar residues" evidence="8">
    <location>
        <begin position="1"/>
        <end position="11"/>
    </location>
</feature>
<dbReference type="InterPro" id="IPR045152">
    <property type="entry name" value="EDC4-like"/>
</dbReference>
<feature type="compositionally biased region" description="Pro residues" evidence="8">
    <location>
        <begin position="44"/>
        <end position="57"/>
    </location>
</feature>
<evidence type="ECO:0000256" key="2">
    <source>
        <dbReference type="ARBA" id="ARBA00009639"/>
    </source>
</evidence>
<comment type="similarity">
    <text evidence="2">Belongs to the WD repeat EDC4 family.</text>
</comment>
<gene>
    <name evidence="11" type="ORF">RHSIM_Rhsim04G0009400</name>
</gene>
<feature type="region of interest" description="Disordered" evidence="8">
    <location>
        <begin position="1"/>
        <end position="103"/>
    </location>
</feature>
<dbReference type="FunFam" id="1.10.220.100:FF:000001">
    <property type="entry name" value="Enhancer of mRNA-decapping protein 4"/>
    <property type="match status" value="1"/>
</dbReference>
<evidence type="ECO:0000256" key="8">
    <source>
        <dbReference type="SAM" id="MobiDB-lite"/>
    </source>
</evidence>
<dbReference type="Proteomes" id="UP000626092">
    <property type="component" value="Unassembled WGS sequence"/>
</dbReference>
<comment type="subcellular location">
    <subcellularLocation>
        <location evidence="1">Cytoplasm</location>
        <location evidence="1">P-body</location>
    </subcellularLocation>
</comment>
<keyword evidence="6" id="KW-0175">Coiled coil</keyword>
<protein>
    <recommendedName>
        <fullName evidence="13">Enhancer of mRNA-decapping protein 4 WD40 repeat region domain-containing protein</fullName>
    </recommendedName>
</protein>
<keyword evidence="12" id="KW-1185">Reference proteome</keyword>
<accession>A0A834H0J6</accession>
<dbReference type="InterPro" id="IPR015943">
    <property type="entry name" value="WD40/YVTN_repeat-like_dom_sf"/>
</dbReference>
<evidence type="ECO:0008006" key="13">
    <source>
        <dbReference type="Google" id="ProtNLM"/>
    </source>
</evidence>
<dbReference type="InterPro" id="IPR001680">
    <property type="entry name" value="WD40_rpt"/>
</dbReference>
<dbReference type="GO" id="GO:0000932">
    <property type="term" value="C:P-body"/>
    <property type="evidence" value="ECO:0007669"/>
    <property type="project" value="UniProtKB-SubCell"/>
</dbReference>
<evidence type="ECO:0000313" key="11">
    <source>
        <dbReference type="EMBL" id="KAF7144796.1"/>
    </source>
</evidence>
<feature type="compositionally biased region" description="Low complexity" evidence="8">
    <location>
        <begin position="987"/>
        <end position="997"/>
    </location>
</feature>
<dbReference type="Gene3D" id="2.130.10.10">
    <property type="entry name" value="YVTN repeat-like/Quinoprotein amine dehydrogenase"/>
    <property type="match status" value="1"/>
</dbReference>
<evidence type="ECO:0000256" key="7">
    <source>
        <dbReference type="PROSITE-ProRule" id="PRU00221"/>
    </source>
</evidence>
<dbReference type="Pfam" id="PF16529">
    <property type="entry name" value="Ge1_WD40"/>
    <property type="match status" value="1"/>
</dbReference>
<evidence type="ECO:0000313" key="12">
    <source>
        <dbReference type="Proteomes" id="UP000626092"/>
    </source>
</evidence>
<dbReference type="SMART" id="SM00320">
    <property type="entry name" value="WD40"/>
    <property type="match status" value="3"/>
</dbReference>
<dbReference type="EMBL" id="WJXA01000004">
    <property type="protein sequence ID" value="KAF7144796.1"/>
    <property type="molecule type" value="Genomic_DNA"/>
</dbReference>
<dbReference type="InterPro" id="IPR044938">
    <property type="entry name" value="EDC4_C_sf"/>
</dbReference>
<feature type="domain" description="Enhancer of mRNA-decapping protein 4 WD40 repeat region" evidence="9">
    <location>
        <begin position="331"/>
        <end position="590"/>
    </location>
</feature>
<dbReference type="InterPro" id="IPR049404">
    <property type="entry name" value="EDC4_C"/>
</dbReference>